<dbReference type="SMART" id="SM00347">
    <property type="entry name" value="HTH_MARR"/>
    <property type="match status" value="1"/>
</dbReference>
<protein>
    <submittedName>
        <fullName evidence="2">MarR family transcriptional regulator</fullName>
    </submittedName>
</protein>
<evidence type="ECO:0000313" key="2">
    <source>
        <dbReference type="EMBL" id="GAA4671034.1"/>
    </source>
</evidence>
<comment type="caution">
    <text evidence="2">The sequence shown here is derived from an EMBL/GenBank/DDBJ whole genome shotgun (WGS) entry which is preliminary data.</text>
</comment>
<dbReference type="InterPro" id="IPR000835">
    <property type="entry name" value="HTH_MarR-typ"/>
</dbReference>
<feature type="domain" description="HTH marR-type" evidence="1">
    <location>
        <begin position="34"/>
        <end position="170"/>
    </location>
</feature>
<gene>
    <name evidence="2" type="ORF">GCM10023214_77350</name>
</gene>
<dbReference type="Proteomes" id="UP001500192">
    <property type="component" value="Unassembled WGS sequence"/>
</dbReference>
<dbReference type="PANTHER" id="PTHR33164:SF99">
    <property type="entry name" value="MARR FAMILY REGULATORY PROTEIN"/>
    <property type="match status" value="1"/>
</dbReference>
<proteinExistence type="predicted"/>
<dbReference type="InterPro" id="IPR039422">
    <property type="entry name" value="MarR/SlyA-like"/>
</dbReference>
<name>A0ABP8VT72_9PSEU</name>
<reference evidence="3" key="1">
    <citation type="journal article" date="2019" name="Int. J. Syst. Evol. Microbiol.">
        <title>The Global Catalogue of Microorganisms (GCM) 10K type strain sequencing project: providing services to taxonomists for standard genome sequencing and annotation.</title>
        <authorList>
            <consortium name="The Broad Institute Genomics Platform"/>
            <consortium name="The Broad Institute Genome Sequencing Center for Infectious Disease"/>
            <person name="Wu L."/>
            <person name="Ma J."/>
        </authorList>
    </citation>
    <scope>NUCLEOTIDE SEQUENCE [LARGE SCALE GENOMIC DNA]</scope>
    <source>
        <strain evidence="3">JCM 18054</strain>
    </source>
</reference>
<dbReference type="Gene3D" id="1.10.10.10">
    <property type="entry name" value="Winged helix-like DNA-binding domain superfamily/Winged helix DNA-binding domain"/>
    <property type="match status" value="1"/>
</dbReference>
<evidence type="ECO:0000259" key="1">
    <source>
        <dbReference type="PROSITE" id="PS50995"/>
    </source>
</evidence>
<dbReference type="InterPro" id="IPR036388">
    <property type="entry name" value="WH-like_DNA-bd_sf"/>
</dbReference>
<keyword evidence="3" id="KW-1185">Reference proteome</keyword>
<evidence type="ECO:0000313" key="3">
    <source>
        <dbReference type="Proteomes" id="UP001500192"/>
    </source>
</evidence>
<sequence length="178" mass="19964">MMMCHLAWTNLGDVSTIPAILDLVTGTRWLTDAEQHAWRSYVSMQTQLNARLSKQLQADSELSHADFAVLVQLTDTPEERVRVFELARALEWEKSRVSHHLARMQKRGLIAREECPSDARGAFIVLTPQGRAAIENAAPRHVETVRRLVFDALTPEQVKALAAISEQVLARLAEEEAA</sequence>
<dbReference type="PRINTS" id="PR00598">
    <property type="entry name" value="HTHMARR"/>
</dbReference>
<dbReference type="EMBL" id="BAABIB010000170">
    <property type="protein sequence ID" value="GAA4671034.1"/>
    <property type="molecule type" value="Genomic_DNA"/>
</dbReference>
<dbReference type="InterPro" id="IPR036390">
    <property type="entry name" value="WH_DNA-bd_sf"/>
</dbReference>
<dbReference type="PANTHER" id="PTHR33164">
    <property type="entry name" value="TRANSCRIPTIONAL REGULATOR, MARR FAMILY"/>
    <property type="match status" value="1"/>
</dbReference>
<dbReference type="SUPFAM" id="SSF46785">
    <property type="entry name" value="Winged helix' DNA-binding domain"/>
    <property type="match status" value="1"/>
</dbReference>
<organism evidence="2 3">
    <name type="scientific">Amycolatopsis dongchuanensis</name>
    <dbReference type="NCBI Taxonomy" id="1070866"/>
    <lineage>
        <taxon>Bacteria</taxon>
        <taxon>Bacillati</taxon>
        <taxon>Actinomycetota</taxon>
        <taxon>Actinomycetes</taxon>
        <taxon>Pseudonocardiales</taxon>
        <taxon>Pseudonocardiaceae</taxon>
        <taxon>Amycolatopsis</taxon>
    </lineage>
</organism>
<dbReference type="Pfam" id="PF12802">
    <property type="entry name" value="MarR_2"/>
    <property type="match status" value="1"/>
</dbReference>
<accession>A0ABP8VT72</accession>
<dbReference type="PROSITE" id="PS50995">
    <property type="entry name" value="HTH_MARR_2"/>
    <property type="match status" value="1"/>
</dbReference>